<dbReference type="Gene3D" id="1.10.287.660">
    <property type="entry name" value="Helix hairpin bin"/>
    <property type="match status" value="1"/>
</dbReference>
<evidence type="ECO:0000313" key="4">
    <source>
        <dbReference type="Proteomes" id="UP001596481"/>
    </source>
</evidence>
<dbReference type="PROSITE" id="PS51358">
    <property type="entry name" value="NOP"/>
    <property type="match status" value="1"/>
</dbReference>
<dbReference type="SUPFAM" id="SSF89124">
    <property type="entry name" value="Nop domain"/>
    <property type="match status" value="1"/>
</dbReference>
<organism evidence="3 4">
    <name type="scientific">Haloferax namakaokahaiae</name>
    <dbReference type="NCBI Taxonomy" id="1748331"/>
    <lineage>
        <taxon>Archaea</taxon>
        <taxon>Methanobacteriati</taxon>
        <taxon>Methanobacteriota</taxon>
        <taxon>Stenosarchaea group</taxon>
        <taxon>Halobacteria</taxon>
        <taxon>Halobacteriales</taxon>
        <taxon>Haloferacaceae</taxon>
        <taxon>Haloferax</taxon>
    </lineage>
</organism>
<feature type="region of interest" description="Disordered" evidence="1">
    <location>
        <begin position="1"/>
        <end position="29"/>
    </location>
</feature>
<dbReference type="InterPro" id="IPR029012">
    <property type="entry name" value="Helix_hairpin_bin_sf"/>
</dbReference>
<dbReference type="InterPro" id="IPR042239">
    <property type="entry name" value="Nop_C"/>
</dbReference>
<sequence>MTDAWFAGADPTNPSTGATRVREGRADAPEDWPAVAVETGFADDETDYYATLREATLTAAREAVAERERADDKQLAHAVRAMDDAERTANELAERVVEWAGTLYEDVPRGLDGVRDIAGRTPETAAEERVVSYASRAVDLLDERDDLRTFIEERAPSVAPNLSEMAGPVLTARLISLAGSLERLAKVPSGTVQVLGAEDALFAHLRGHASSPKHGVIFTHEFVRGTRPSDRGSAARALAGKLSLSARVDHYSGEYRDELHEELAKRMDAIRARAEDEDEDAEDDQ</sequence>
<proteinExistence type="predicted"/>
<dbReference type="Proteomes" id="UP001596481">
    <property type="component" value="Unassembled WGS sequence"/>
</dbReference>
<evidence type="ECO:0000256" key="1">
    <source>
        <dbReference type="SAM" id="MobiDB-lite"/>
    </source>
</evidence>
<dbReference type="EMBL" id="JBHTAA010000005">
    <property type="protein sequence ID" value="MFC7203412.1"/>
    <property type="molecule type" value="Genomic_DNA"/>
</dbReference>
<evidence type="ECO:0000313" key="3">
    <source>
        <dbReference type="EMBL" id="MFC7203412.1"/>
    </source>
</evidence>
<dbReference type="InterPro" id="IPR045056">
    <property type="entry name" value="Nop56/Nop58"/>
</dbReference>
<dbReference type="InterPro" id="IPR002687">
    <property type="entry name" value="Nop_dom"/>
</dbReference>
<dbReference type="InterPro" id="IPR036070">
    <property type="entry name" value="Nop_dom_sf"/>
</dbReference>
<keyword evidence="4" id="KW-1185">Reference proteome</keyword>
<dbReference type="Gene3D" id="1.10.246.90">
    <property type="entry name" value="Nop domain"/>
    <property type="match status" value="1"/>
</dbReference>
<protein>
    <submittedName>
        <fullName evidence="3">NOP5/NOP56 family protein</fullName>
    </submittedName>
</protein>
<accession>A0ABD5ZEJ8</accession>
<feature type="domain" description="Nop" evidence="2">
    <location>
        <begin position="158"/>
        <end position="272"/>
    </location>
</feature>
<gene>
    <name evidence="3" type="ORF">ACFQJC_07800</name>
</gene>
<dbReference type="PANTHER" id="PTHR10894:SF0">
    <property type="entry name" value="NUCLEOLAR PROTEIN 56"/>
    <property type="match status" value="1"/>
</dbReference>
<comment type="caution">
    <text evidence="3">The sequence shown here is derived from an EMBL/GenBank/DDBJ whole genome shotgun (WGS) entry which is preliminary data.</text>
</comment>
<dbReference type="PANTHER" id="PTHR10894">
    <property type="entry name" value="NUCLEOLAR PROTEIN 5 NUCLEOLAR PROTEIN NOP5 NOP58"/>
    <property type="match status" value="1"/>
</dbReference>
<dbReference type="RefSeq" id="WP_390222754.1">
    <property type="nucleotide sequence ID" value="NZ_JBHTAA010000005.1"/>
</dbReference>
<name>A0ABD5ZEJ8_9EURY</name>
<evidence type="ECO:0000259" key="2">
    <source>
        <dbReference type="PROSITE" id="PS51358"/>
    </source>
</evidence>
<dbReference type="AlphaFoldDB" id="A0ABD5ZEJ8"/>
<dbReference type="Pfam" id="PF01798">
    <property type="entry name" value="Nop"/>
    <property type="match status" value="1"/>
</dbReference>
<reference evidence="3 4" key="1">
    <citation type="journal article" date="2019" name="Int. J. Syst. Evol. Microbiol.">
        <title>The Global Catalogue of Microorganisms (GCM) 10K type strain sequencing project: providing services to taxonomists for standard genome sequencing and annotation.</title>
        <authorList>
            <consortium name="The Broad Institute Genomics Platform"/>
            <consortium name="The Broad Institute Genome Sequencing Center for Infectious Disease"/>
            <person name="Wu L."/>
            <person name="Ma J."/>
        </authorList>
    </citation>
    <scope>NUCLEOTIDE SEQUENCE [LARGE SCALE GENOMIC DNA]</scope>
    <source>
        <strain evidence="3 4">DSM 29988</strain>
    </source>
</reference>